<feature type="transmembrane region" description="Helical" evidence="7">
    <location>
        <begin position="49"/>
        <end position="69"/>
    </location>
</feature>
<reference evidence="8" key="1">
    <citation type="journal article" date="2020" name="mSystems">
        <title>Genome- and Community-Level Interaction Insights into Carbon Utilization and Element Cycling Functions of Hydrothermarchaeota in Hydrothermal Sediment.</title>
        <authorList>
            <person name="Zhou Z."/>
            <person name="Liu Y."/>
            <person name="Xu W."/>
            <person name="Pan J."/>
            <person name="Luo Z.H."/>
            <person name="Li M."/>
        </authorList>
    </citation>
    <scope>NUCLEOTIDE SEQUENCE [LARGE SCALE GENOMIC DNA]</scope>
    <source>
        <strain evidence="8">SpSt-456</strain>
    </source>
</reference>
<proteinExistence type="inferred from homology"/>
<feature type="transmembrane region" description="Helical" evidence="7">
    <location>
        <begin position="81"/>
        <end position="99"/>
    </location>
</feature>
<evidence type="ECO:0000256" key="2">
    <source>
        <dbReference type="ARBA" id="ARBA00008929"/>
    </source>
</evidence>
<keyword evidence="6 7" id="KW-0472">Membrane</keyword>
<dbReference type="Gene3D" id="1.20.1630.10">
    <property type="entry name" value="Formate dehydrogenase/DMSO reductase domain"/>
    <property type="match status" value="1"/>
</dbReference>
<evidence type="ECO:0008006" key="9">
    <source>
        <dbReference type="Google" id="ProtNLM"/>
    </source>
</evidence>
<comment type="subcellular location">
    <subcellularLocation>
        <location evidence="1">Cell membrane</location>
        <topology evidence="1">Multi-pass membrane protein</topology>
    </subcellularLocation>
</comment>
<feature type="transmembrane region" description="Helical" evidence="7">
    <location>
        <begin position="295"/>
        <end position="316"/>
    </location>
</feature>
<protein>
    <recommendedName>
        <fullName evidence="9">Prokaryotic molybdopterin-containing oxidoreductase family, membrane subunit</fullName>
    </recommendedName>
</protein>
<keyword evidence="5 7" id="KW-1133">Transmembrane helix</keyword>
<keyword evidence="3" id="KW-1003">Cell membrane</keyword>
<evidence type="ECO:0000256" key="1">
    <source>
        <dbReference type="ARBA" id="ARBA00004651"/>
    </source>
</evidence>
<organism evidence="8">
    <name type="scientific">Desulfacinum infernum</name>
    <dbReference type="NCBI Taxonomy" id="35837"/>
    <lineage>
        <taxon>Bacteria</taxon>
        <taxon>Pseudomonadati</taxon>
        <taxon>Thermodesulfobacteriota</taxon>
        <taxon>Syntrophobacteria</taxon>
        <taxon>Syntrophobacterales</taxon>
        <taxon>Syntrophobacteraceae</taxon>
        <taxon>Desulfacinum</taxon>
    </lineage>
</organism>
<dbReference type="InterPro" id="IPR005614">
    <property type="entry name" value="NrfD-like"/>
</dbReference>
<dbReference type="EMBL" id="DSTK01000022">
    <property type="protein sequence ID" value="HFK97209.1"/>
    <property type="molecule type" value="Genomic_DNA"/>
</dbReference>
<evidence type="ECO:0000256" key="5">
    <source>
        <dbReference type="ARBA" id="ARBA00022989"/>
    </source>
</evidence>
<dbReference type="PANTHER" id="PTHR34856:SF2">
    <property type="entry name" value="PROTEIN NRFD"/>
    <property type="match status" value="1"/>
</dbReference>
<evidence type="ECO:0000256" key="4">
    <source>
        <dbReference type="ARBA" id="ARBA00022692"/>
    </source>
</evidence>
<feature type="transmembrane region" description="Helical" evidence="7">
    <location>
        <begin position="323"/>
        <end position="344"/>
    </location>
</feature>
<evidence type="ECO:0000256" key="7">
    <source>
        <dbReference type="SAM" id="Phobius"/>
    </source>
</evidence>
<name>A0A832EJ74_9BACT</name>
<dbReference type="Pfam" id="PF03916">
    <property type="entry name" value="NrfD"/>
    <property type="match status" value="1"/>
</dbReference>
<feature type="transmembrane region" description="Helical" evidence="7">
    <location>
        <begin position="221"/>
        <end position="243"/>
    </location>
</feature>
<evidence type="ECO:0000256" key="6">
    <source>
        <dbReference type="ARBA" id="ARBA00023136"/>
    </source>
</evidence>
<comment type="caution">
    <text evidence="8">The sequence shown here is derived from an EMBL/GenBank/DDBJ whole genome shotgun (WGS) entry which is preliminary data.</text>
</comment>
<dbReference type="InterPro" id="IPR052049">
    <property type="entry name" value="Electron_transfer_protein"/>
</dbReference>
<feature type="transmembrane region" description="Helical" evidence="7">
    <location>
        <begin position="375"/>
        <end position="396"/>
    </location>
</feature>
<evidence type="ECO:0000313" key="8">
    <source>
        <dbReference type="EMBL" id="HFK97209.1"/>
    </source>
</evidence>
<gene>
    <name evidence="8" type="ORF">ENS06_07780</name>
</gene>
<dbReference type="GO" id="GO:0005886">
    <property type="term" value="C:plasma membrane"/>
    <property type="evidence" value="ECO:0007669"/>
    <property type="project" value="UniProtKB-SubCell"/>
</dbReference>
<evidence type="ECO:0000256" key="3">
    <source>
        <dbReference type="ARBA" id="ARBA00022475"/>
    </source>
</evidence>
<feature type="transmembrane region" description="Helical" evidence="7">
    <location>
        <begin position="186"/>
        <end position="209"/>
    </location>
</feature>
<sequence length="410" mass="46043">MQRTSYTLLIGLAVLGLLAGSWGMAQRLLYGLNPVAFGSYVPWGLWVAFYLYFLGLSAGAFLVTTMAYVFEMERFHRLGRLAAYTVLIALLCEVLFITLDLGRMSRIYRFLITPSFSSLMTWMFVLFNAMLIIYALKTFFLIRGDLVAWSKDPKRKGRGLYRLLALGKSEYSEKDHRRDHKIVHGLSLVSLPVGLLFYGTNGAFFAILMNRPIWNSALTPLLFIIAAILSGGALITVLTHVFMRDAPLVRALGRATLFALVAFLFLEMLQFFVGYQADVPWAVAALNLIAFGDYWWTFWIVHLGLGGLLPLLLLLAGKDNTTAVAWACALIVLTFVAVRFNFIIPDLAVYKLEGLEHTFYHARLRTQYTPNMNEWLVSLWVVSVGLLAFLLGARWLPVTSSDAGGMEHAH</sequence>
<dbReference type="AlphaFoldDB" id="A0A832EJ74"/>
<feature type="transmembrane region" description="Helical" evidence="7">
    <location>
        <begin position="255"/>
        <end position="275"/>
    </location>
</feature>
<keyword evidence="4 7" id="KW-0812">Transmembrane</keyword>
<comment type="similarity">
    <text evidence="2">Belongs to the NrfD family.</text>
</comment>
<accession>A0A832EJ74</accession>
<feature type="transmembrane region" description="Helical" evidence="7">
    <location>
        <begin position="119"/>
        <end position="142"/>
    </location>
</feature>
<dbReference type="PANTHER" id="PTHR34856">
    <property type="entry name" value="PROTEIN NRFD"/>
    <property type="match status" value="1"/>
</dbReference>